<feature type="transmembrane region" description="Helical" evidence="6">
    <location>
        <begin position="6"/>
        <end position="24"/>
    </location>
</feature>
<evidence type="ECO:0000256" key="1">
    <source>
        <dbReference type="ARBA" id="ARBA00004167"/>
    </source>
</evidence>
<dbReference type="AlphaFoldDB" id="A0A2U3MX16"/>
<evidence type="ECO:0000313" key="8">
    <source>
        <dbReference type="Proteomes" id="UP000245974"/>
    </source>
</evidence>
<evidence type="ECO:0000256" key="5">
    <source>
        <dbReference type="ARBA" id="ARBA00023136"/>
    </source>
</evidence>
<keyword evidence="4 6" id="KW-1133">Transmembrane helix</keyword>
<evidence type="ECO:0000256" key="3">
    <source>
        <dbReference type="ARBA" id="ARBA00022692"/>
    </source>
</evidence>
<dbReference type="InterPro" id="IPR023353">
    <property type="entry name" value="LemA-like_dom_sf"/>
</dbReference>
<dbReference type="Pfam" id="PF04011">
    <property type="entry name" value="LemA"/>
    <property type="match status" value="1"/>
</dbReference>
<dbReference type="PANTHER" id="PTHR34478:SF1">
    <property type="entry name" value="PROTEIN LEMA"/>
    <property type="match status" value="1"/>
</dbReference>
<gene>
    <name evidence="7" type="ORF">KPC_1129</name>
</gene>
<evidence type="ECO:0000256" key="6">
    <source>
        <dbReference type="SAM" id="Phobius"/>
    </source>
</evidence>
<keyword evidence="5 6" id="KW-0472">Membrane</keyword>
<dbReference type="GO" id="GO:0016020">
    <property type="term" value="C:membrane"/>
    <property type="evidence" value="ECO:0007669"/>
    <property type="project" value="UniProtKB-SubCell"/>
</dbReference>
<sequence length="189" mass="22215">MGLTVFLSLFVLMIIWGVMIRNNIIRYFNAIQRSWAEVANYERLKVKTLESLEDTLNQYANFEKSTLEKVIELRQNIMNLNIKDADLTQLQYVEKLSCELTRTLNMVVENYPELKADQLYLKMMSEIDEENENVSAAISIYNRNVELFNNMIQIFPNNLVNTLTLSKKTVRPFSDSFLKNFDYKPNFKA</sequence>
<keyword evidence="8" id="KW-1185">Reference proteome</keyword>
<accession>A0A2U3MX16</accession>
<dbReference type="EMBL" id="OOGT01000035">
    <property type="protein sequence ID" value="SPL69951.1"/>
    <property type="molecule type" value="Genomic_DNA"/>
</dbReference>
<evidence type="ECO:0000256" key="2">
    <source>
        <dbReference type="ARBA" id="ARBA00008854"/>
    </source>
</evidence>
<comment type="similarity">
    <text evidence="2">Belongs to the LemA family.</text>
</comment>
<dbReference type="PANTHER" id="PTHR34478">
    <property type="entry name" value="PROTEIN LEMA"/>
    <property type="match status" value="1"/>
</dbReference>
<comment type="subcellular location">
    <subcellularLocation>
        <location evidence="1">Membrane</location>
        <topology evidence="1">Single-pass membrane protein</topology>
    </subcellularLocation>
</comment>
<evidence type="ECO:0000313" key="7">
    <source>
        <dbReference type="EMBL" id="SPL69951.1"/>
    </source>
</evidence>
<dbReference type="InterPro" id="IPR007156">
    <property type="entry name" value="MamQ_LemA"/>
</dbReference>
<dbReference type="Gene3D" id="1.20.1440.20">
    <property type="entry name" value="LemA-like domain"/>
    <property type="match status" value="1"/>
</dbReference>
<name>A0A2U3MX16_9GAMM</name>
<reference evidence="8" key="1">
    <citation type="submission" date="2018-03" db="EMBL/GenBank/DDBJ databases">
        <authorList>
            <person name="Blom J."/>
        </authorList>
    </citation>
    <scope>NUCLEOTIDE SEQUENCE [LARGE SCALE GENOMIC DNA]</scope>
    <source>
        <strain evidence="8">KPC-SM-21</strain>
    </source>
</reference>
<proteinExistence type="inferred from homology"/>
<organism evidence="7 8">
    <name type="scientific">Acinetobacter stercoris</name>
    <dbReference type="NCBI Taxonomy" id="2126983"/>
    <lineage>
        <taxon>Bacteria</taxon>
        <taxon>Pseudomonadati</taxon>
        <taxon>Pseudomonadota</taxon>
        <taxon>Gammaproteobacteria</taxon>
        <taxon>Moraxellales</taxon>
        <taxon>Moraxellaceae</taxon>
        <taxon>Acinetobacter</taxon>
    </lineage>
</organism>
<dbReference type="SUPFAM" id="SSF140478">
    <property type="entry name" value="LemA-like"/>
    <property type="match status" value="1"/>
</dbReference>
<protein>
    <submittedName>
        <fullName evidence="7">LemA family protein</fullName>
    </submittedName>
</protein>
<evidence type="ECO:0000256" key="4">
    <source>
        <dbReference type="ARBA" id="ARBA00022989"/>
    </source>
</evidence>
<dbReference type="InParanoid" id="A0A2U3MX16"/>
<keyword evidence="3 6" id="KW-0812">Transmembrane</keyword>
<dbReference type="Proteomes" id="UP000245974">
    <property type="component" value="Unassembled WGS sequence"/>
</dbReference>